<evidence type="ECO:0000313" key="2">
    <source>
        <dbReference type="Proteomes" id="UP000000599"/>
    </source>
</evidence>
<dbReference type="HOGENOM" id="CLU_101862_0_0_1"/>
<dbReference type="InterPro" id="IPR036249">
    <property type="entry name" value="Thioredoxin-like_sf"/>
</dbReference>
<dbReference type="SUPFAM" id="SSF52833">
    <property type="entry name" value="Thioredoxin-like"/>
    <property type="match status" value="1"/>
</dbReference>
<name>Q6BY32_DEBHA</name>
<dbReference type="EMBL" id="CR382133">
    <property type="protein sequence ID" value="CAG84864.1"/>
    <property type="molecule type" value="Genomic_DNA"/>
</dbReference>
<reference evidence="1 2" key="1">
    <citation type="journal article" date="2004" name="Nature">
        <title>Genome evolution in yeasts.</title>
        <authorList>
            <consortium name="Genolevures"/>
            <person name="Dujon B."/>
            <person name="Sherman D."/>
            <person name="Fischer G."/>
            <person name="Durrens P."/>
            <person name="Casaregola S."/>
            <person name="Lafontaine I."/>
            <person name="de Montigny J."/>
            <person name="Marck C."/>
            <person name="Neuveglise C."/>
            <person name="Talla E."/>
            <person name="Goffard N."/>
            <person name="Frangeul L."/>
            <person name="Aigle M."/>
            <person name="Anthouard V."/>
            <person name="Babour A."/>
            <person name="Barbe V."/>
            <person name="Barnay S."/>
            <person name="Blanchin S."/>
            <person name="Beckerich J.M."/>
            <person name="Beyne E."/>
            <person name="Bleykasten C."/>
            <person name="Boisrame A."/>
            <person name="Boyer J."/>
            <person name="Cattolico L."/>
            <person name="Confanioleri F."/>
            <person name="de Daruvar A."/>
            <person name="Despons L."/>
            <person name="Fabre E."/>
            <person name="Fairhead C."/>
            <person name="Ferry-Dumazet H."/>
            <person name="Groppi A."/>
            <person name="Hantraye F."/>
            <person name="Hennequin C."/>
            <person name="Jauniaux N."/>
            <person name="Joyet P."/>
            <person name="Kachouri R."/>
            <person name="Kerrest A."/>
            <person name="Koszul R."/>
            <person name="Lemaire M."/>
            <person name="Lesur I."/>
            <person name="Ma L."/>
            <person name="Muller H."/>
            <person name="Nicaud J.M."/>
            <person name="Nikolski M."/>
            <person name="Oztas S."/>
            <person name="Ozier-Kalogeropoulos O."/>
            <person name="Pellenz S."/>
            <person name="Potier S."/>
            <person name="Richard G.F."/>
            <person name="Straub M.L."/>
            <person name="Suleau A."/>
            <person name="Swennene D."/>
            <person name="Tekaia F."/>
            <person name="Wesolowski-Louvel M."/>
            <person name="Westhof E."/>
            <person name="Wirth B."/>
            <person name="Zeniou-Meyer M."/>
            <person name="Zivanovic I."/>
            <person name="Bolotin-Fukuhara M."/>
            <person name="Thierry A."/>
            <person name="Bouchier C."/>
            <person name="Caudron B."/>
            <person name="Scarpelli C."/>
            <person name="Gaillardin C."/>
            <person name="Weissenbach J."/>
            <person name="Wincker P."/>
            <person name="Souciet J.L."/>
        </authorList>
    </citation>
    <scope>NUCLEOTIDE SEQUENCE [LARGE SCALE GENOMIC DNA]</scope>
    <source>
        <strain evidence="2">ATCC 36239 / CBS 767 / BCRC 21394 / JCM 1990 / NBRC 0083 / IGC 2968</strain>
    </source>
</reference>
<dbReference type="RefSeq" id="XP_456887.1">
    <property type="nucleotide sequence ID" value="XM_456887.1"/>
</dbReference>
<organism evidence="1 2">
    <name type="scientific">Debaryomyces hansenii (strain ATCC 36239 / CBS 767 / BCRC 21394 / JCM 1990 / NBRC 0083 / IGC 2968)</name>
    <name type="common">Yeast</name>
    <name type="synonym">Torulaspora hansenii</name>
    <dbReference type="NCBI Taxonomy" id="284592"/>
    <lineage>
        <taxon>Eukaryota</taxon>
        <taxon>Fungi</taxon>
        <taxon>Dikarya</taxon>
        <taxon>Ascomycota</taxon>
        <taxon>Saccharomycotina</taxon>
        <taxon>Pichiomycetes</taxon>
        <taxon>Debaryomycetaceae</taxon>
        <taxon>Debaryomyces</taxon>
    </lineage>
</organism>
<dbReference type="VEuPathDB" id="FungiDB:DEHA2A12848g"/>
<accession>Q6BY32</accession>
<dbReference type="InParanoid" id="Q6BY32"/>
<gene>
    <name evidence="1" type="ordered locus">DEHA2A12848g</name>
</gene>
<evidence type="ECO:0000313" key="1">
    <source>
        <dbReference type="EMBL" id="CAG84864.1"/>
    </source>
</evidence>
<dbReference type="Proteomes" id="UP000000599">
    <property type="component" value="Chromosome A"/>
</dbReference>
<dbReference type="AlphaFoldDB" id="Q6BY32"/>
<dbReference type="GeneID" id="2899384"/>
<dbReference type="OMA" id="WIERNAD"/>
<keyword evidence="2" id="KW-1185">Reference proteome</keyword>
<proteinExistence type="predicted"/>
<dbReference type="eggNOG" id="ENOG502SGFH">
    <property type="taxonomic scope" value="Eukaryota"/>
</dbReference>
<dbReference type="KEGG" id="dha:DEHA2A12848g"/>
<dbReference type="Gene3D" id="3.40.30.10">
    <property type="entry name" value="Glutaredoxin"/>
    <property type="match status" value="1"/>
</dbReference>
<protein>
    <submittedName>
        <fullName evidence="1">DEHA2A12848p</fullName>
    </submittedName>
</protein>
<dbReference type="OrthoDB" id="19690at2759"/>
<sequence>MYWLAKNSMNSIRSKQIAFGATAAAVVSTQFFFNWGINKTIYPPNNTTTDNRLFPTYVYDRNELHDVILFKEPLLLNFTYQGDKKCNKLTQSLFDILAYKENYPLDSKKNPVNLANISCDTPGARDMMLTYGINKVPSILCLHKQIPYDKYVPKDLEAGVNENELKDWIAYVAK</sequence>